<dbReference type="EMBL" id="LFWV01000036">
    <property type="protein sequence ID" value="KON31396.1"/>
    <property type="molecule type" value="Genomic_DNA"/>
</dbReference>
<dbReference type="CDD" id="cd16011">
    <property type="entry name" value="iPGM_like"/>
    <property type="match status" value="1"/>
</dbReference>
<dbReference type="Pfam" id="PF01676">
    <property type="entry name" value="Metalloenzyme"/>
    <property type="match status" value="1"/>
</dbReference>
<evidence type="ECO:0000256" key="2">
    <source>
        <dbReference type="ARBA" id="ARBA00002315"/>
    </source>
</evidence>
<name>A0A0M0BT86_9ARCH</name>
<comment type="pathway">
    <text evidence="3">Carbohydrate degradation.</text>
</comment>
<dbReference type="InterPro" id="IPR042253">
    <property type="entry name" value="Pglycerate_mutase_ApgM_sf"/>
</dbReference>
<comment type="catalytic activity">
    <reaction evidence="1">
        <text>(2R)-2-phosphoglycerate = (2R)-3-phosphoglycerate</text>
        <dbReference type="Rhea" id="RHEA:15901"/>
        <dbReference type="ChEBI" id="CHEBI:58272"/>
        <dbReference type="ChEBI" id="CHEBI:58289"/>
        <dbReference type="EC" id="5.4.2.12"/>
    </reaction>
</comment>
<evidence type="ECO:0000259" key="6">
    <source>
        <dbReference type="Pfam" id="PF01676"/>
    </source>
</evidence>
<gene>
    <name evidence="7" type="ORF">AC478_02930</name>
</gene>
<dbReference type="Gene3D" id="3.30.70.2130">
    <property type="entry name" value="Metalloenzyme domain"/>
    <property type="match status" value="1"/>
</dbReference>
<dbReference type="PIRSF" id="PIRSF006392">
    <property type="entry name" value="IPGAM_arch"/>
    <property type="match status" value="1"/>
</dbReference>
<dbReference type="SUPFAM" id="SSF53649">
    <property type="entry name" value="Alkaline phosphatase-like"/>
    <property type="match status" value="1"/>
</dbReference>
<evidence type="ECO:0000256" key="3">
    <source>
        <dbReference type="ARBA" id="ARBA00004921"/>
    </source>
</evidence>
<dbReference type="InterPro" id="IPR004456">
    <property type="entry name" value="Pglycerate_mutase_ApgM"/>
</dbReference>
<protein>
    <recommendedName>
        <fullName evidence="6">Metalloenzyme domain-containing protein</fullName>
    </recommendedName>
</protein>
<proteinExistence type="inferred from homology"/>
<dbReference type="GO" id="GO:0006096">
    <property type="term" value="P:glycolytic process"/>
    <property type="evidence" value="ECO:0007669"/>
    <property type="project" value="UniProtKB-KW"/>
</dbReference>
<dbReference type="PATRIC" id="fig|1685125.3.peg.715"/>
<dbReference type="GO" id="GO:0004619">
    <property type="term" value="F:phosphoglycerate mutase activity"/>
    <property type="evidence" value="ECO:0007669"/>
    <property type="project" value="UniProtKB-EC"/>
</dbReference>
<dbReference type="GO" id="GO:0046872">
    <property type="term" value="F:metal ion binding"/>
    <property type="evidence" value="ECO:0007669"/>
    <property type="project" value="InterPro"/>
</dbReference>
<comment type="function">
    <text evidence="2">Catalyzes the interconversion of 2-phosphoglycerate and 3-phosphoglycerate.</text>
</comment>
<dbReference type="AlphaFoldDB" id="A0A0M0BT86"/>
<dbReference type="InterPro" id="IPR006124">
    <property type="entry name" value="Metalloenzyme"/>
</dbReference>
<reference evidence="8" key="1">
    <citation type="submission" date="2015-06" db="EMBL/GenBank/DDBJ databases">
        <title>New insights into the roles of widespread benthic archaea in carbon and nitrogen cycling.</title>
        <authorList>
            <person name="Lazar C.S."/>
            <person name="Baker B.J."/>
            <person name="Seitz K.W."/>
            <person name="Hyde A.S."/>
            <person name="Dick G.J."/>
            <person name="Hinrichs K.-U."/>
            <person name="Teske A.P."/>
        </authorList>
    </citation>
    <scope>NUCLEOTIDE SEQUENCE [LARGE SCALE GENOMIC DNA]</scope>
</reference>
<dbReference type="Gene3D" id="3.40.720.10">
    <property type="entry name" value="Alkaline Phosphatase, subunit A"/>
    <property type="match status" value="1"/>
</dbReference>
<evidence type="ECO:0000313" key="7">
    <source>
        <dbReference type="EMBL" id="KON31396.1"/>
    </source>
</evidence>
<accession>A0A0M0BT86</accession>
<evidence type="ECO:0000313" key="8">
    <source>
        <dbReference type="Proteomes" id="UP000054016"/>
    </source>
</evidence>
<dbReference type="Proteomes" id="UP000054016">
    <property type="component" value="Unassembled WGS sequence"/>
</dbReference>
<sequence length="415" mass="45306">MGDLPMAELGNKTPLEAANTPNLDFLAKNGKTGLMYTVRKGVAPESDVAVISLLGYDPFKYSTGRGVIEAVGAGLNMKDGDLALRCNFATLGKGKEIIDRRVKRSLTTEEAAMLGAAVNEKITLESCPATFEFRSTLGHRAVLLFKGKAHCLSGKITNSDPAYSYVNGIGEATPDAEMVLKRSEPLEDTEEARNAANLVNEFIEKTHEVWEDHPINKKRVAEGKLKANCVLTRDAGSQLPKFFNINERYNVKFAALADMHAESGIAQLAGMETTLLPSPSGDLEKDCTLRVKKLLDILPSYDCFYIHLKGPDEPGHDGNCNLKTKVIAAIDKYFFGLLLKEISLKDHIFCVTCDHATPCFLKVHSDTPVPLLISGGKVNDEKVGNFSERNCGNGSLGILERGCELMPKLMELLKE</sequence>
<feature type="domain" description="Metalloenzyme" evidence="6">
    <location>
        <begin position="1"/>
        <end position="398"/>
    </location>
</feature>
<dbReference type="PANTHER" id="PTHR31209">
    <property type="entry name" value="COFACTOR-INDEPENDENT PHOSPHOGLYCERATE MUTASE"/>
    <property type="match status" value="1"/>
</dbReference>
<comment type="caution">
    <text evidence="7">The sequence shown here is derived from an EMBL/GenBank/DDBJ whole genome shotgun (WGS) entry which is preliminary data.</text>
</comment>
<dbReference type="InterPro" id="IPR017850">
    <property type="entry name" value="Alkaline_phosphatase_core_sf"/>
</dbReference>
<evidence type="ECO:0000256" key="4">
    <source>
        <dbReference type="ARBA" id="ARBA00005524"/>
    </source>
</evidence>
<dbReference type="Pfam" id="PF10143">
    <property type="entry name" value="PhosphMutase"/>
    <property type="match status" value="1"/>
</dbReference>
<organism evidence="7 8">
    <name type="scientific">miscellaneous Crenarchaeota group-1 archaeon SG8-32-3</name>
    <dbReference type="NCBI Taxonomy" id="1685125"/>
    <lineage>
        <taxon>Archaea</taxon>
        <taxon>Candidatus Bathyarchaeota</taxon>
        <taxon>MCG-1</taxon>
    </lineage>
</organism>
<evidence type="ECO:0000256" key="1">
    <source>
        <dbReference type="ARBA" id="ARBA00000370"/>
    </source>
</evidence>
<comment type="similarity">
    <text evidence="4">Belongs to the BPG-independent phosphoglycerate mutase family. A-PGAM subfamily.</text>
</comment>
<dbReference type="NCBIfam" id="TIGR00306">
    <property type="entry name" value="apgM"/>
    <property type="match status" value="1"/>
</dbReference>
<keyword evidence="5" id="KW-0324">Glycolysis</keyword>
<evidence type="ECO:0000256" key="5">
    <source>
        <dbReference type="ARBA" id="ARBA00023152"/>
    </source>
</evidence>
<dbReference type="PANTHER" id="PTHR31209:SF0">
    <property type="entry name" value="METALLOENZYME DOMAIN-CONTAINING PROTEIN"/>
    <property type="match status" value="1"/>
</dbReference>